<evidence type="ECO:0000313" key="2">
    <source>
        <dbReference type="Proteomes" id="UP000034491"/>
    </source>
</evidence>
<gene>
    <name evidence="1" type="ORF">WH95_13520</name>
</gene>
<comment type="caution">
    <text evidence="1">The sequence shown here is derived from an EMBL/GenBank/DDBJ whole genome shotgun (WGS) entry which is preliminary data.</text>
</comment>
<dbReference type="AlphaFoldDB" id="A0A0M2R301"/>
<dbReference type="Proteomes" id="UP000034491">
    <property type="component" value="Unassembled WGS sequence"/>
</dbReference>
<sequence>MKTSEQLFSEMMKANEVAYNHRQKLQNCENIKFCCDAIESGKALTHIKKRFGNRKKYSPTINPNNIDNVRIALGFDGPARSTVLRSDELKRYIELRELERINKVGPTKKTPSAFKRLESILGELEHFEDQTYIRSLVEEGNQAKKKLISLTKGLKKIPGIPLSQLTKDHQNVIPIAEEKQYLPVTKSDNNREISKIIGELIQRLKDNEELTNFALKNEAGRIKQSIDPGKTLIKPKEFTALETAIDLLKG</sequence>
<keyword evidence="2" id="KW-1185">Reference proteome</keyword>
<organism evidence="1 2">
    <name type="scientific">Kiloniella litopenaei</name>
    <dbReference type="NCBI Taxonomy" id="1549748"/>
    <lineage>
        <taxon>Bacteria</taxon>
        <taxon>Pseudomonadati</taxon>
        <taxon>Pseudomonadota</taxon>
        <taxon>Alphaproteobacteria</taxon>
        <taxon>Rhodospirillales</taxon>
        <taxon>Kiloniellaceae</taxon>
        <taxon>Kiloniella</taxon>
    </lineage>
</organism>
<dbReference type="EMBL" id="LANI01000020">
    <property type="protein sequence ID" value="KKJ76242.1"/>
    <property type="molecule type" value="Genomic_DNA"/>
</dbReference>
<evidence type="ECO:0000313" key="1">
    <source>
        <dbReference type="EMBL" id="KKJ76242.1"/>
    </source>
</evidence>
<proteinExistence type="predicted"/>
<dbReference type="OrthoDB" id="9857570at2"/>
<name>A0A0M2R301_9PROT</name>
<dbReference type="STRING" id="1549748.WH95_13520"/>
<accession>A0A0M2R301</accession>
<reference evidence="1 2" key="1">
    <citation type="submission" date="2015-03" db="EMBL/GenBank/DDBJ databases">
        <title>Genome sequence of Kiloniella sp. P1-1, isolated from the gut microflora of Pacific white shrimp, Penaeus vannamei.</title>
        <authorList>
            <person name="Shao Z."/>
            <person name="Wang L."/>
            <person name="Li X."/>
        </authorList>
    </citation>
    <scope>NUCLEOTIDE SEQUENCE [LARGE SCALE GENOMIC DNA]</scope>
    <source>
        <strain evidence="1 2">P1-1</strain>
    </source>
</reference>
<dbReference type="RefSeq" id="WP_046508187.1">
    <property type="nucleotide sequence ID" value="NZ_LANI01000020.1"/>
</dbReference>
<protein>
    <submittedName>
        <fullName evidence="1">Uncharacterized protein</fullName>
    </submittedName>
</protein>